<accession>D7CUS1</accession>
<evidence type="ECO:0000313" key="2">
    <source>
        <dbReference type="EMBL" id="ADI14062.1"/>
    </source>
</evidence>
<dbReference type="Proteomes" id="UP000000379">
    <property type="component" value="Chromosome"/>
</dbReference>
<dbReference type="AlphaFoldDB" id="D7CUS1"/>
<evidence type="ECO:0000313" key="3">
    <source>
        <dbReference type="Proteomes" id="UP000000379"/>
    </source>
</evidence>
<dbReference type="HOGENOM" id="CLU_2977982_0_0_0"/>
<feature type="compositionally biased region" description="Acidic residues" evidence="1">
    <location>
        <begin position="40"/>
        <end position="50"/>
    </location>
</feature>
<name>D7CUS1_TRURR</name>
<reference evidence="2 3" key="2">
    <citation type="journal article" date="2011" name="Stand. Genomic Sci.">
        <title>Complete genome sequence of Truepera radiovictrix type strain (RQ-24).</title>
        <authorList>
            <person name="Ivanova N."/>
            <person name="Rohde C."/>
            <person name="Munk C."/>
            <person name="Nolan M."/>
            <person name="Lucas S."/>
            <person name="Del Rio T.G."/>
            <person name="Tice H."/>
            <person name="Deshpande S."/>
            <person name="Cheng J.F."/>
            <person name="Tapia R."/>
            <person name="Han C."/>
            <person name="Goodwin L."/>
            <person name="Pitluck S."/>
            <person name="Liolios K."/>
            <person name="Mavromatis K."/>
            <person name="Mikhailova N."/>
            <person name="Pati A."/>
            <person name="Chen A."/>
            <person name="Palaniappan K."/>
            <person name="Land M."/>
            <person name="Hauser L."/>
            <person name="Chang Y.J."/>
            <person name="Jeffries C.D."/>
            <person name="Brambilla E."/>
            <person name="Rohde M."/>
            <person name="Goker M."/>
            <person name="Tindall B.J."/>
            <person name="Woyke T."/>
            <person name="Bristow J."/>
            <person name="Eisen J.A."/>
            <person name="Markowitz V."/>
            <person name="Hugenholtz P."/>
            <person name="Kyrpides N.C."/>
            <person name="Klenk H.P."/>
            <person name="Lapidus A."/>
        </authorList>
    </citation>
    <scope>NUCLEOTIDE SEQUENCE [LARGE SCALE GENOMIC DNA]</scope>
    <source>
        <strain evidence="3">DSM 17093 / CIP 108686 / LMG 22925 / RQ-24</strain>
    </source>
</reference>
<dbReference type="RefSeq" id="WP_013177434.1">
    <property type="nucleotide sequence ID" value="NC_014221.1"/>
</dbReference>
<evidence type="ECO:0000256" key="1">
    <source>
        <dbReference type="SAM" id="MobiDB-lite"/>
    </source>
</evidence>
<sequence length="58" mass="6425">MHHPDHLEPTPGIVPPHEPDDDSITPVEDPRKPAPLPGTWDEEVFEELPDGEQPVTPS</sequence>
<proteinExistence type="predicted"/>
<dbReference type="EMBL" id="CP002049">
    <property type="protein sequence ID" value="ADI14062.1"/>
    <property type="molecule type" value="Genomic_DNA"/>
</dbReference>
<gene>
    <name evidence="2" type="ordered locus">Trad_0930</name>
</gene>
<keyword evidence="3" id="KW-1185">Reference proteome</keyword>
<dbReference type="KEGG" id="tra:Trad_0930"/>
<reference evidence="3" key="1">
    <citation type="submission" date="2010-05" db="EMBL/GenBank/DDBJ databases">
        <title>The complete genome of Truepera radiovictris DSM 17093.</title>
        <authorList>
            <consortium name="US DOE Joint Genome Institute (JGI-PGF)"/>
            <person name="Lucas S."/>
            <person name="Copeland A."/>
            <person name="Lapidus A."/>
            <person name="Glavina del Rio T."/>
            <person name="Dalin E."/>
            <person name="Tice H."/>
            <person name="Bruce D."/>
            <person name="Goodwin L."/>
            <person name="Pitluck S."/>
            <person name="Kyrpides N."/>
            <person name="Mavromatis K."/>
            <person name="Ovchinnikova G."/>
            <person name="Munk A.C."/>
            <person name="Detter J.C."/>
            <person name="Han C."/>
            <person name="Tapia R."/>
            <person name="Land M."/>
            <person name="Hauser L."/>
            <person name="Markowitz V."/>
            <person name="Cheng J.-F."/>
            <person name="Hugenholtz P."/>
            <person name="Woyke T."/>
            <person name="Wu D."/>
            <person name="Tindall B."/>
            <person name="Pomrenke H.G."/>
            <person name="Brambilla E."/>
            <person name="Klenk H.-P."/>
            <person name="Eisen J.A."/>
        </authorList>
    </citation>
    <scope>NUCLEOTIDE SEQUENCE [LARGE SCALE GENOMIC DNA]</scope>
    <source>
        <strain evidence="3">DSM 17093 / CIP 108686 / LMG 22925 / RQ-24</strain>
    </source>
</reference>
<protein>
    <submittedName>
        <fullName evidence="2">Uncharacterized protein</fullName>
    </submittedName>
</protein>
<feature type="region of interest" description="Disordered" evidence="1">
    <location>
        <begin position="1"/>
        <end position="58"/>
    </location>
</feature>
<organism evidence="2 3">
    <name type="scientific">Truepera radiovictrix (strain DSM 17093 / CIP 108686 / LMG 22925 / RQ-24)</name>
    <dbReference type="NCBI Taxonomy" id="649638"/>
    <lineage>
        <taxon>Bacteria</taxon>
        <taxon>Thermotogati</taxon>
        <taxon>Deinococcota</taxon>
        <taxon>Deinococci</taxon>
        <taxon>Trueperales</taxon>
        <taxon>Trueperaceae</taxon>
        <taxon>Truepera</taxon>
    </lineage>
</organism>